<dbReference type="InterPro" id="IPR039366">
    <property type="entry name" value="Pilotin"/>
</dbReference>
<evidence type="ECO:0000256" key="1">
    <source>
        <dbReference type="SAM" id="SignalP"/>
    </source>
</evidence>
<feature type="domain" description="DUF306" evidence="2">
    <location>
        <begin position="148"/>
        <end position="250"/>
    </location>
</feature>
<evidence type="ECO:0000313" key="3">
    <source>
        <dbReference type="EMBL" id="MVS99572.1"/>
    </source>
</evidence>
<dbReference type="PANTHER" id="PTHR35535">
    <property type="entry name" value="HEAT SHOCK PROTEIN HSLJ"/>
    <property type="match status" value="1"/>
</dbReference>
<dbReference type="InterPro" id="IPR053147">
    <property type="entry name" value="Hsp_HslJ-like"/>
</dbReference>
<feature type="signal peptide" evidence="1">
    <location>
        <begin position="1"/>
        <end position="27"/>
    </location>
</feature>
<dbReference type="EMBL" id="WQRF01000003">
    <property type="protein sequence ID" value="MVS99572.1"/>
    <property type="molecule type" value="Genomic_DNA"/>
</dbReference>
<gene>
    <name evidence="3" type="ORF">GO014_11120</name>
</gene>
<evidence type="ECO:0000313" key="4">
    <source>
        <dbReference type="Proteomes" id="UP000438106"/>
    </source>
</evidence>
<keyword evidence="1" id="KW-0732">Signal</keyword>
<dbReference type="Pfam" id="PF09619">
    <property type="entry name" value="YscW"/>
    <property type="match status" value="1"/>
</dbReference>
<dbReference type="Proteomes" id="UP000438106">
    <property type="component" value="Unassembled WGS sequence"/>
</dbReference>
<organism evidence="3 4">
    <name type="scientific">Devosia marina</name>
    <dbReference type="NCBI Taxonomy" id="2683198"/>
    <lineage>
        <taxon>Bacteria</taxon>
        <taxon>Pseudomonadati</taxon>
        <taxon>Pseudomonadota</taxon>
        <taxon>Alphaproteobacteria</taxon>
        <taxon>Hyphomicrobiales</taxon>
        <taxon>Devosiaceae</taxon>
        <taxon>Devosia</taxon>
    </lineage>
</organism>
<dbReference type="InterPro" id="IPR005184">
    <property type="entry name" value="DUF306_Meta_HslJ"/>
</dbReference>
<dbReference type="Pfam" id="PF03724">
    <property type="entry name" value="META"/>
    <property type="match status" value="1"/>
</dbReference>
<comment type="caution">
    <text evidence="3">The sequence shown here is derived from an EMBL/GenBank/DDBJ whole genome shotgun (WGS) entry which is preliminary data.</text>
</comment>
<name>A0A7X3FSS3_9HYPH</name>
<dbReference type="Gene3D" id="2.40.128.270">
    <property type="match status" value="1"/>
</dbReference>
<protein>
    <submittedName>
        <fullName evidence="3">META domain-containing protein</fullName>
    </submittedName>
</protein>
<sequence length="258" mass="27041">MEAEMHLSRLIQAIALLLMILSAPAMAATTLNGTVTYRERMTLPADAWLRVTLVDLATMAPVVGASAGIPAKGQVPIGFAFNVHSHIEASNGAYGLQAEISSAGQVLFRTAVPVPVTIGDSAPTAIMVYRTRTQPPSPEPPIPVTPPELFDTLWTVTSIGGRPVAAPRPPTLSIAPDHRAGGFGGCNNYFTEASIDTEALTFGPAAATRMACAPDLMSEENAYFTALSAVASYELDDQGLRLLDAAGVPLIGLVRTTE</sequence>
<accession>A0A7X3FSS3</accession>
<keyword evidence="4" id="KW-1185">Reference proteome</keyword>
<proteinExistence type="predicted"/>
<reference evidence="3 4" key="1">
    <citation type="submission" date="2019-12" db="EMBL/GenBank/DDBJ databases">
        <title>Devosia maris sp. nov., isolated from the deep seawater.</title>
        <authorList>
            <person name="Liu Y."/>
        </authorList>
    </citation>
    <scope>NUCLEOTIDE SEQUENCE [LARGE SCALE GENOMIC DNA]</scope>
    <source>
        <strain evidence="3 4">L53-10-65</strain>
    </source>
</reference>
<evidence type="ECO:0000259" key="2">
    <source>
        <dbReference type="Pfam" id="PF03724"/>
    </source>
</evidence>
<dbReference type="PANTHER" id="PTHR35535:SF2">
    <property type="entry name" value="DUF306 DOMAIN-CONTAINING PROTEIN"/>
    <property type="match status" value="1"/>
</dbReference>
<feature type="chain" id="PRO_5030626978" evidence="1">
    <location>
        <begin position="28"/>
        <end position="258"/>
    </location>
</feature>
<dbReference type="AlphaFoldDB" id="A0A7X3FSS3"/>
<dbReference type="InterPro" id="IPR038670">
    <property type="entry name" value="HslJ-like_sf"/>
</dbReference>